<dbReference type="GO" id="GO:0051865">
    <property type="term" value="P:protein autoubiquitination"/>
    <property type="evidence" value="ECO:0000318"/>
    <property type="project" value="GO_Central"/>
</dbReference>
<evidence type="ECO:0000256" key="2">
    <source>
        <dbReference type="ARBA" id="ARBA00022771"/>
    </source>
</evidence>
<dbReference type="PROSITE" id="PS50089">
    <property type="entry name" value="ZF_RING_2"/>
    <property type="match status" value="1"/>
</dbReference>
<accession>A0A3B6LXE0</accession>
<keyword evidence="3" id="KW-0862">Zinc</keyword>
<dbReference type="Gramene" id="TraesCS5B03G1351400.1">
    <property type="protein sequence ID" value="TraesCS5B03G1351400.1.CDS1"/>
    <property type="gene ID" value="TraesCS5B03G1351400"/>
</dbReference>
<keyword evidence="7" id="KW-1185">Reference proteome</keyword>
<organism evidence="6">
    <name type="scientific">Triticum aestivum</name>
    <name type="common">Wheat</name>
    <dbReference type="NCBI Taxonomy" id="4565"/>
    <lineage>
        <taxon>Eukaryota</taxon>
        <taxon>Viridiplantae</taxon>
        <taxon>Streptophyta</taxon>
        <taxon>Embryophyta</taxon>
        <taxon>Tracheophyta</taxon>
        <taxon>Spermatophyta</taxon>
        <taxon>Magnoliopsida</taxon>
        <taxon>Liliopsida</taxon>
        <taxon>Poales</taxon>
        <taxon>Poaceae</taxon>
        <taxon>BOP clade</taxon>
        <taxon>Pooideae</taxon>
        <taxon>Triticodae</taxon>
        <taxon>Triticeae</taxon>
        <taxon>Triticinae</taxon>
        <taxon>Triticum</taxon>
    </lineage>
</organism>
<reference evidence="6" key="2">
    <citation type="submission" date="2018-10" db="UniProtKB">
        <authorList>
            <consortium name="EnsemblPlants"/>
        </authorList>
    </citation>
    <scope>IDENTIFICATION</scope>
</reference>
<sequence length="260" mass="28098">MASPLSRMLPLAAAAMECRLSGRLGTEPRDMSLSPSKGYYSRVRLHGDLVVSYWLRAVGGAVRPTLQHEEAAPRRFDHKFPLLNGLNADHHSACCDAIREVLLRARTPLGLDAGSWDDSLADHLATLTVDAVRRERVAGDGGEHRGVPPRFDVDLALTIVAEFVYSEPKALLLACDKAAAATTTRAPPCRAGDAECRVCVEAKEDTMARLPCSHSFHRGCILPWFDKVATCPMCGHDVAKYLAAATNTPIGKFPAALFGP</sequence>
<dbReference type="Gramene" id="TraesCLE_scaffold_029144_01G000100.1">
    <property type="protein sequence ID" value="TraesCLE_scaffold_029144_01G000100.1"/>
    <property type="gene ID" value="TraesCLE_scaffold_029144_01G000100"/>
</dbReference>
<proteinExistence type="predicted"/>
<dbReference type="PANTHER" id="PTHR15710">
    <property type="entry name" value="E3 UBIQUITIN-PROTEIN LIGASE PRAJA"/>
    <property type="match status" value="1"/>
</dbReference>
<dbReference type="Gramene" id="TraesRN5B0101321000.1">
    <property type="protein sequence ID" value="TraesRN5B0101321000.1"/>
    <property type="gene ID" value="TraesRN5B0101321000"/>
</dbReference>
<evidence type="ECO:0000259" key="5">
    <source>
        <dbReference type="PROSITE" id="PS50089"/>
    </source>
</evidence>
<dbReference type="Gramene" id="TraesROB_scaffold_008119_01G000200.1">
    <property type="protein sequence ID" value="TraesROB_scaffold_008119_01G000200.1"/>
    <property type="gene ID" value="TraesROB_scaffold_008119_01G000200"/>
</dbReference>
<evidence type="ECO:0000313" key="6">
    <source>
        <dbReference type="EnsemblPlants" id="TraesCS5B02G558000.1.cds1"/>
    </source>
</evidence>
<dbReference type="Proteomes" id="UP000019116">
    <property type="component" value="Chromosome 5B"/>
</dbReference>
<dbReference type="InterPro" id="IPR001841">
    <property type="entry name" value="Znf_RING"/>
</dbReference>
<evidence type="ECO:0000256" key="1">
    <source>
        <dbReference type="ARBA" id="ARBA00022723"/>
    </source>
</evidence>
<dbReference type="STRING" id="4565.A0A3B6LXE0"/>
<evidence type="ECO:0000256" key="4">
    <source>
        <dbReference type="PROSITE-ProRule" id="PRU00175"/>
    </source>
</evidence>
<name>A0A3B6LXE0_WHEAT</name>
<dbReference type="Gramene" id="TraesMAC5B03G03019140.1">
    <property type="protein sequence ID" value="TraesMAC5B03G03019140.1.CDS1"/>
    <property type="gene ID" value="TraesMAC5B03G03019140"/>
</dbReference>
<dbReference type="Gene3D" id="3.30.40.10">
    <property type="entry name" value="Zinc/RING finger domain, C3HC4 (zinc finger)"/>
    <property type="match status" value="1"/>
</dbReference>
<dbReference type="GO" id="GO:0008270">
    <property type="term" value="F:zinc ion binding"/>
    <property type="evidence" value="ECO:0007669"/>
    <property type="project" value="UniProtKB-KW"/>
</dbReference>
<dbReference type="Gramene" id="TraesWEE_scaffold_061171_01G000100.1">
    <property type="protein sequence ID" value="TraesWEE_scaffold_061171_01G000100.1"/>
    <property type="gene ID" value="TraesWEE_scaffold_061171_01G000100"/>
</dbReference>
<dbReference type="InterPro" id="IPR013083">
    <property type="entry name" value="Znf_RING/FYVE/PHD"/>
</dbReference>
<dbReference type="OrthoDB" id="636518at2759"/>
<dbReference type="Pfam" id="PF13639">
    <property type="entry name" value="zf-RING_2"/>
    <property type="match status" value="1"/>
</dbReference>
<feature type="domain" description="RING-type" evidence="5">
    <location>
        <begin position="196"/>
        <end position="234"/>
    </location>
</feature>
<protein>
    <recommendedName>
        <fullName evidence="5">RING-type domain-containing protein</fullName>
    </recommendedName>
</protein>
<dbReference type="EnsemblPlants" id="TraesCS5B02G558000.1">
    <property type="protein sequence ID" value="TraesCS5B02G558000.1.cds1"/>
    <property type="gene ID" value="TraesCS5B02G558000"/>
</dbReference>
<dbReference type="Gramene" id="TraesCAD_scaffold_028935_01G000100.1">
    <property type="protein sequence ID" value="TraesCAD_scaffold_028935_01G000100.1"/>
    <property type="gene ID" value="TraesCAD_scaffold_028935_01G000100"/>
</dbReference>
<dbReference type="GO" id="GO:0004842">
    <property type="term" value="F:ubiquitin-protein transferase activity"/>
    <property type="evidence" value="ECO:0000318"/>
    <property type="project" value="GO_Central"/>
</dbReference>
<dbReference type="Gramene" id="TraesCS5B02G558000.1">
    <property type="protein sequence ID" value="TraesCS5B02G558000.1.cds1"/>
    <property type="gene ID" value="TraesCS5B02G558000"/>
</dbReference>
<keyword evidence="2 4" id="KW-0863">Zinc-finger</keyword>
<dbReference type="AlphaFoldDB" id="A0A3B6LXE0"/>
<keyword evidence="1" id="KW-0479">Metal-binding</keyword>
<dbReference type="PANTHER" id="PTHR15710:SF196">
    <property type="entry name" value="F6A14.12 PROTEIN-RELATED"/>
    <property type="match status" value="1"/>
</dbReference>
<dbReference type="SMART" id="SM00184">
    <property type="entry name" value="RING"/>
    <property type="match status" value="1"/>
</dbReference>
<dbReference type="SUPFAM" id="SSF57850">
    <property type="entry name" value="RING/U-box"/>
    <property type="match status" value="1"/>
</dbReference>
<evidence type="ECO:0000256" key="3">
    <source>
        <dbReference type="ARBA" id="ARBA00022833"/>
    </source>
</evidence>
<evidence type="ECO:0000313" key="7">
    <source>
        <dbReference type="Proteomes" id="UP000019116"/>
    </source>
</evidence>
<reference evidence="6" key="1">
    <citation type="submission" date="2018-08" db="EMBL/GenBank/DDBJ databases">
        <authorList>
            <person name="Rossello M."/>
        </authorList>
    </citation>
    <scope>NUCLEOTIDE SEQUENCE [LARGE SCALE GENOMIC DNA]</scope>
    <source>
        <strain evidence="6">cv. Chinese Spring</strain>
    </source>
</reference>